<sequence length="104" mass="11473">MLRAKRDSLGGEPGKAIPSLGEIEGRMMILELVAVTALTRLLRFHDPQERSALVEALRHAVDRKCRDAKLSGSDISSAEKYAEELLKSAQEQADELDAIRDASR</sequence>
<gene>
    <name evidence="1" type="ORF">AM571_PC00066</name>
</gene>
<name>A0A1L5PCI5_RHIET</name>
<proteinExistence type="predicted"/>
<dbReference type="Proteomes" id="UP000185109">
    <property type="component" value="Plasmid pRsp8C3c"/>
</dbReference>
<accession>A0A1L5PCI5</accession>
<keyword evidence="1" id="KW-0614">Plasmid</keyword>
<reference evidence="1 2" key="1">
    <citation type="submission" date="2016-09" db="EMBL/GenBank/DDBJ databases">
        <title>The complete genome sequences of Rhizobium gallicum, symbiovars gallicum and phaseoli, symbionts associated to common bean (Phaseolus vulgaris).</title>
        <authorList>
            <person name="Bustos P."/>
            <person name="Santamaria R.I."/>
            <person name="Perez-Carrascal O.M."/>
            <person name="Juarez S."/>
            <person name="Lozano L."/>
            <person name="Martinez-Flores I."/>
            <person name="Martinez-Romero E."/>
            <person name="Cevallos M."/>
            <person name="Romero D."/>
            <person name="Davila G."/>
            <person name="Gonzalez V."/>
        </authorList>
    </citation>
    <scope>NUCLEOTIDE SEQUENCE [LARGE SCALE GENOMIC DNA]</scope>
    <source>
        <strain evidence="1 2">8C-3</strain>
        <plasmid evidence="2">Plasmid prsp8c3c</plasmid>
    </source>
</reference>
<protein>
    <submittedName>
        <fullName evidence="1">Uncharacterized protein</fullName>
    </submittedName>
</protein>
<organism evidence="1 2">
    <name type="scientific">Rhizobium etli 8C-3</name>
    <dbReference type="NCBI Taxonomy" id="538025"/>
    <lineage>
        <taxon>Bacteria</taxon>
        <taxon>Pseudomonadati</taxon>
        <taxon>Pseudomonadota</taxon>
        <taxon>Alphaproteobacteria</taxon>
        <taxon>Hyphomicrobiales</taxon>
        <taxon>Rhizobiaceae</taxon>
        <taxon>Rhizobium/Agrobacterium group</taxon>
        <taxon>Rhizobium</taxon>
    </lineage>
</organism>
<geneLocation type="plasmid" evidence="2">
    <name>prsp8c3c</name>
</geneLocation>
<dbReference type="EMBL" id="CP017244">
    <property type="protein sequence ID" value="APO77813.1"/>
    <property type="molecule type" value="Genomic_DNA"/>
</dbReference>
<dbReference type="AlphaFoldDB" id="A0A1L5PCI5"/>
<evidence type="ECO:0000313" key="2">
    <source>
        <dbReference type="Proteomes" id="UP000185109"/>
    </source>
</evidence>
<evidence type="ECO:0000313" key="1">
    <source>
        <dbReference type="EMBL" id="APO77813.1"/>
    </source>
</evidence>
<dbReference type="RefSeq" id="WP_074065562.1">
    <property type="nucleotide sequence ID" value="NZ_CP017244.1"/>
</dbReference>